<sequence length="67" mass="7258">MGIRMGINSGSWSVCDSAMVEFNLPLIYGELRIGSAQRQLAIAVSDDASVAYSQELCDRIIDCDSSK</sequence>
<dbReference type="AlphaFoldDB" id="A0A2Z2NRK7"/>
<proteinExistence type="predicted"/>
<gene>
    <name evidence="1" type="ORF">IMCC3135_18950</name>
</gene>
<reference evidence="1 2" key="1">
    <citation type="submission" date="2016-12" db="EMBL/GenBank/DDBJ databases">
        <authorList>
            <person name="Song W.-J."/>
            <person name="Kurnit D.M."/>
        </authorList>
    </citation>
    <scope>NUCLEOTIDE SEQUENCE [LARGE SCALE GENOMIC DNA]</scope>
    <source>
        <strain evidence="1 2">IMCC3135</strain>
    </source>
</reference>
<evidence type="ECO:0000313" key="1">
    <source>
        <dbReference type="EMBL" id="ASJ73869.1"/>
    </source>
</evidence>
<protein>
    <submittedName>
        <fullName evidence="1">Uncharacterized protein</fullName>
    </submittedName>
</protein>
<name>A0A2Z2NRK7_9GAMM</name>
<accession>A0A2Z2NRK7</accession>
<dbReference type="EMBL" id="CP018632">
    <property type="protein sequence ID" value="ASJ73869.1"/>
    <property type="molecule type" value="Genomic_DNA"/>
</dbReference>
<evidence type="ECO:0000313" key="2">
    <source>
        <dbReference type="Proteomes" id="UP000250079"/>
    </source>
</evidence>
<organism evidence="1 2">
    <name type="scientific">Granulosicoccus antarcticus IMCC3135</name>
    <dbReference type="NCBI Taxonomy" id="1192854"/>
    <lineage>
        <taxon>Bacteria</taxon>
        <taxon>Pseudomonadati</taxon>
        <taxon>Pseudomonadota</taxon>
        <taxon>Gammaproteobacteria</taxon>
        <taxon>Chromatiales</taxon>
        <taxon>Granulosicoccaceae</taxon>
        <taxon>Granulosicoccus</taxon>
    </lineage>
</organism>
<dbReference type="Proteomes" id="UP000250079">
    <property type="component" value="Chromosome"/>
</dbReference>
<dbReference type="KEGG" id="gai:IMCC3135_18950"/>
<keyword evidence="2" id="KW-1185">Reference proteome</keyword>